<dbReference type="RefSeq" id="XP_028281889.1">
    <property type="nucleotide sequence ID" value="XM_028426088.1"/>
</dbReference>
<dbReference type="Proteomes" id="UP000515145">
    <property type="component" value="Chromosome 16"/>
</dbReference>
<feature type="region of interest" description="Disordered" evidence="1">
    <location>
        <begin position="149"/>
        <end position="270"/>
    </location>
</feature>
<organism evidence="2 3">
    <name type="scientific">Parambassis ranga</name>
    <name type="common">Indian glassy fish</name>
    <dbReference type="NCBI Taxonomy" id="210632"/>
    <lineage>
        <taxon>Eukaryota</taxon>
        <taxon>Metazoa</taxon>
        <taxon>Chordata</taxon>
        <taxon>Craniata</taxon>
        <taxon>Vertebrata</taxon>
        <taxon>Euteleostomi</taxon>
        <taxon>Actinopterygii</taxon>
        <taxon>Neopterygii</taxon>
        <taxon>Teleostei</taxon>
        <taxon>Neoteleostei</taxon>
        <taxon>Acanthomorphata</taxon>
        <taxon>Ovalentaria</taxon>
        <taxon>Ambassidae</taxon>
        <taxon>Parambassis</taxon>
    </lineage>
</organism>
<feature type="compositionally biased region" description="Basic and acidic residues" evidence="1">
    <location>
        <begin position="175"/>
        <end position="189"/>
    </location>
</feature>
<protein>
    <submittedName>
        <fullName evidence="3">Proline-rich protein 19</fullName>
    </submittedName>
</protein>
<sequence>MFGRALPEKKKFFSIFEEHSKVKDGSFSNADSSQYHQTNGKQKIKHLKTRKERSQRKGKWKETSKTTSNYHHRHSHRSGKDMPHFHTCGHSDCHSRRHASFPSVVPAAQEPSIITGSRLIGHHGLFNNDMKSIDIERLLNEQRKLEHSVEEVTEKENDALHLSSTSHIPAPADVAKNKEDPAGKEEQKNLHFNSQGTDITPGQRPQQKPDDLSFESTVSSKHSSLSGIATQTRKDIAERNSMKTANNKIKRHTTPKQTSKNQPFSVQDTQTDSLITSPLQLSSSPTADSCNTQHRRDNPEYVSKSARAVASRLCDCLQFPFLKRRNLVSESRKVLLKSLRERHGAWLQTNLSKVQQYLNQRVYSTEKDGGAEPTMEDQFLQPTGNWHFNWKDSSQPQQIQEQVKKAEWPTITKDTCVLDDFLRPDVSPQHCMDFNPSGSSLGSLFAPSTTFRKVEKPSTSNHWEHRFNRSIIQESPKFDFFENSPTNNTSTAHSTGTYYKPQYQPLFPNRTQLPLGRSAEATDFKQEQDPFRPDTYTSAPSFPIHHTYSFQPFSQFGHPAAQPALMSHNTDMMHYPPSHMLESETVPSFSSFTSPDDWSFPPMRLY</sequence>
<feature type="compositionally biased region" description="Basic residues" evidence="1">
    <location>
        <begin position="42"/>
        <end position="59"/>
    </location>
</feature>
<gene>
    <name evidence="3" type="primary">prr19</name>
</gene>
<evidence type="ECO:0000313" key="2">
    <source>
        <dbReference type="Proteomes" id="UP000515145"/>
    </source>
</evidence>
<dbReference type="GeneID" id="114448874"/>
<evidence type="ECO:0000256" key="1">
    <source>
        <dbReference type="SAM" id="MobiDB-lite"/>
    </source>
</evidence>
<feature type="compositionally biased region" description="Polar residues" evidence="1">
    <location>
        <begin position="255"/>
        <end position="270"/>
    </location>
</feature>
<dbReference type="InParanoid" id="A0A6P7JY31"/>
<feature type="region of interest" description="Disordered" evidence="1">
    <location>
        <begin position="24"/>
        <end position="83"/>
    </location>
</feature>
<dbReference type="Pfam" id="PF15455">
    <property type="entry name" value="Pro-rich_19"/>
    <property type="match status" value="1"/>
</dbReference>
<feature type="compositionally biased region" description="Basic and acidic residues" evidence="1">
    <location>
        <begin position="232"/>
        <end position="241"/>
    </location>
</feature>
<reference evidence="3" key="1">
    <citation type="submission" date="2025-08" db="UniProtKB">
        <authorList>
            <consortium name="RefSeq"/>
        </authorList>
    </citation>
    <scope>IDENTIFICATION</scope>
</reference>
<feature type="compositionally biased region" description="Polar residues" evidence="1">
    <location>
        <begin position="278"/>
        <end position="292"/>
    </location>
</feature>
<name>A0A6P7JY31_9TELE</name>
<dbReference type="InterPro" id="IPR029355">
    <property type="entry name" value="Pro-rich_19"/>
</dbReference>
<feature type="compositionally biased region" description="Polar residues" evidence="1">
    <location>
        <begin position="190"/>
        <end position="206"/>
    </location>
</feature>
<feature type="compositionally biased region" description="Polar residues" evidence="1">
    <location>
        <begin position="26"/>
        <end position="41"/>
    </location>
</feature>
<dbReference type="OrthoDB" id="8947257at2759"/>
<dbReference type="PANTHER" id="PTHR37346">
    <property type="entry name" value="PROLINE-RICH PROTEIN 19"/>
    <property type="match status" value="1"/>
</dbReference>
<dbReference type="CTD" id="284338"/>
<dbReference type="AlphaFoldDB" id="A0A6P7JY31"/>
<keyword evidence="2" id="KW-1185">Reference proteome</keyword>
<dbReference type="PANTHER" id="PTHR37346:SF1">
    <property type="entry name" value="PROLINE-RICH PROTEIN 19"/>
    <property type="match status" value="1"/>
</dbReference>
<proteinExistence type="predicted"/>
<evidence type="ECO:0000313" key="3">
    <source>
        <dbReference type="RefSeq" id="XP_028281889.1"/>
    </source>
</evidence>
<feature type="compositionally biased region" description="Polar residues" evidence="1">
    <location>
        <begin position="214"/>
        <end position="231"/>
    </location>
</feature>
<feature type="compositionally biased region" description="Basic and acidic residues" evidence="1">
    <location>
        <begin position="149"/>
        <end position="159"/>
    </location>
</feature>
<accession>A0A6P7JY31</accession>
<feature type="region of interest" description="Disordered" evidence="1">
    <location>
        <begin position="278"/>
        <end position="297"/>
    </location>
</feature>